<protein>
    <submittedName>
        <fullName evidence="1">Uncharacterized protein</fullName>
    </submittedName>
</protein>
<comment type="caution">
    <text evidence="1">The sequence shown here is derived from an EMBL/GenBank/DDBJ whole genome shotgun (WGS) entry which is preliminary data.</text>
</comment>
<accession>A0A177NUE5</accession>
<dbReference type="AlphaFoldDB" id="A0A177NUE5"/>
<evidence type="ECO:0000313" key="1">
    <source>
        <dbReference type="EMBL" id="OAI20869.1"/>
    </source>
</evidence>
<reference evidence="1 2" key="1">
    <citation type="submission" date="2016-03" db="EMBL/GenBank/DDBJ databases">
        <authorList>
            <person name="Ploux O."/>
        </authorList>
    </citation>
    <scope>NUCLEOTIDE SEQUENCE [LARGE SCALE GENOMIC DNA]</scope>
    <source>
        <strain evidence="1 2">R-45370</strain>
    </source>
</reference>
<sequence length="74" mass="8392">MTQGVVTFYIEGFSHFVTFMGGMQNRGEAVKANLCGNGKHVFFVWSSDKLINRQKISDQPLSPPQIMYGNYCRI</sequence>
<proteinExistence type="predicted"/>
<dbReference type="EMBL" id="LUUI01000027">
    <property type="protein sequence ID" value="OAI20869.1"/>
    <property type="molecule type" value="Genomic_DNA"/>
</dbReference>
<name>A0A177NUE5_9GAMM</name>
<evidence type="ECO:0000313" key="2">
    <source>
        <dbReference type="Proteomes" id="UP000078476"/>
    </source>
</evidence>
<keyword evidence="2" id="KW-1185">Reference proteome</keyword>
<gene>
    <name evidence="1" type="ORF">A1359_20220</name>
</gene>
<organism evidence="1 2">
    <name type="scientific">Methylomonas lenta</name>
    <dbReference type="NCBI Taxonomy" id="980561"/>
    <lineage>
        <taxon>Bacteria</taxon>
        <taxon>Pseudomonadati</taxon>
        <taxon>Pseudomonadota</taxon>
        <taxon>Gammaproteobacteria</taxon>
        <taxon>Methylococcales</taxon>
        <taxon>Methylococcaceae</taxon>
        <taxon>Methylomonas</taxon>
    </lineage>
</organism>
<dbReference type="Proteomes" id="UP000078476">
    <property type="component" value="Unassembled WGS sequence"/>
</dbReference>